<dbReference type="EMBL" id="VSSQ01146303">
    <property type="protein sequence ID" value="MPN64835.1"/>
    <property type="molecule type" value="Genomic_DNA"/>
</dbReference>
<protein>
    <submittedName>
        <fullName evidence="1">Uncharacterized protein</fullName>
    </submittedName>
</protein>
<sequence>MRLHDAGAVKAVHQRARIVKHTARATAARDGLVILVALVAEGEVVHGALAGRRHTQCAKQRVGDTA</sequence>
<reference evidence="1" key="1">
    <citation type="submission" date="2019-08" db="EMBL/GenBank/DDBJ databases">
        <authorList>
            <person name="Kucharzyk K."/>
            <person name="Murdoch R.W."/>
            <person name="Higgins S."/>
            <person name="Loffler F."/>
        </authorList>
    </citation>
    <scope>NUCLEOTIDE SEQUENCE</scope>
</reference>
<evidence type="ECO:0000313" key="1">
    <source>
        <dbReference type="EMBL" id="MPN64835.1"/>
    </source>
</evidence>
<name>A0A645JMF6_9ZZZZ</name>
<organism evidence="1">
    <name type="scientific">bioreactor metagenome</name>
    <dbReference type="NCBI Taxonomy" id="1076179"/>
    <lineage>
        <taxon>unclassified sequences</taxon>
        <taxon>metagenomes</taxon>
        <taxon>ecological metagenomes</taxon>
    </lineage>
</organism>
<proteinExistence type="predicted"/>
<dbReference type="AlphaFoldDB" id="A0A645JMF6"/>
<accession>A0A645JMF6</accession>
<comment type="caution">
    <text evidence="1">The sequence shown here is derived from an EMBL/GenBank/DDBJ whole genome shotgun (WGS) entry which is preliminary data.</text>
</comment>
<gene>
    <name evidence="1" type="ORF">SDC9_212613</name>
</gene>